<sequence>MPGSSSWAMGSLLCRGRPDRRGGRMSAPDLAALVGSRLCHDLVSPLGAIGNGVELLKMLHEGSDELALIEQAVAAAQARVRLYRLAFGAAHPGQEAKAEDLAEALQALSLNGRLTVECGLRGPLPRVQAKRLALAALCLETALPWGGTAQVTGQRVSARAARMKLDPDLWEALATGTPPEAPAAATVHFALLAEGGAVEVTRDDGGIAISL</sequence>
<evidence type="ECO:0000313" key="2">
    <source>
        <dbReference type="EMBL" id="PVE46663.1"/>
    </source>
</evidence>
<protein>
    <recommendedName>
        <fullName evidence="1">Histidine phosphotransferase ChpT C-terminal domain-containing protein</fullName>
    </recommendedName>
</protein>
<proteinExistence type="predicted"/>
<keyword evidence="3" id="KW-1185">Reference proteome</keyword>
<comment type="caution">
    <text evidence="2">The sequence shown here is derived from an EMBL/GenBank/DDBJ whole genome shotgun (WGS) entry which is preliminary data.</text>
</comment>
<name>A0A2T7UPM8_9RHOB</name>
<evidence type="ECO:0000313" key="3">
    <source>
        <dbReference type="Proteomes" id="UP000244810"/>
    </source>
</evidence>
<gene>
    <name evidence="2" type="ORF">DDE23_16085</name>
</gene>
<evidence type="ECO:0000259" key="1">
    <source>
        <dbReference type="Pfam" id="PF10090"/>
    </source>
</evidence>
<dbReference type="Gene3D" id="3.30.565.10">
    <property type="entry name" value="Histidine kinase-like ATPase, C-terminal domain"/>
    <property type="match status" value="1"/>
</dbReference>
<accession>A0A2T7UPM8</accession>
<dbReference type="EMBL" id="QDDR01000008">
    <property type="protein sequence ID" value="PVE46663.1"/>
    <property type="molecule type" value="Genomic_DNA"/>
</dbReference>
<dbReference type="Pfam" id="PF10090">
    <property type="entry name" value="HPTransfase"/>
    <property type="match status" value="1"/>
</dbReference>
<feature type="domain" description="Histidine phosphotransferase ChpT C-terminal" evidence="1">
    <location>
        <begin position="100"/>
        <end position="193"/>
    </location>
</feature>
<dbReference type="Gene3D" id="1.10.287.130">
    <property type="match status" value="1"/>
</dbReference>
<dbReference type="InterPro" id="IPR036890">
    <property type="entry name" value="HATPase_C_sf"/>
</dbReference>
<organism evidence="2 3">
    <name type="scientific">Pararhodobacter aggregans</name>
    <dbReference type="NCBI Taxonomy" id="404875"/>
    <lineage>
        <taxon>Bacteria</taxon>
        <taxon>Pseudomonadati</taxon>
        <taxon>Pseudomonadota</taxon>
        <taxon>Alphaproteobacteria</taxon>
        <taxon>Rhodobacterales</taxon>
        <taxon>Paracoccaceae</taxon>
        <taxon>Pararhodobacter</taxon>
    </lineage>
</organism>
<dbReference type="InterPro" id="IPR018762">
    <property type="entry name" value="ChpT_C"/>
</dbReference>
<reference evidence="2 3" key="1">
    <citation type="journal article" date="2011" name="Syst. Appl. Microbiol.">
        <title>Defluviimonas denitrificans gen. nov., sp. nov., and Pararhodobacter aggregans gen. nov., sp. nov., non-phototrophic Rhodobacteraceae from the biofilter of a marine aquaculture.</title>
        <authorList>
            <person name="Foesel B.U."/>
            <person name="Drake H.L."/>
            <person name="Schramm A."/>
        </authorList>
    </citation>
    <scope>NUCLEOTIDE SEQUENCE [LARGE SCALE GENOMIC DNA]</scope>
    <source>
        <strain evidence="2 3">D1-19</strain>
    </source>
</reference>
<dbReference type="AlphaFoldDB" id="A0A2T7UPM8"/>
<dbReference type="Proteomes" id="UP000244810">
    <property type="component" value="Unassembled WGS sequence"/>
</dbReference>